<proteinExistence type="predicted"/>
<accession>A0AAD2GAL9</accession>
<evidence type="ECO:0000259" key="2">
    <source>
        <dbReference type="Pfam" id="PF20710"/>
    </source>
</evidence>
<evidence type="ECO:0000313" key="4">
    <source>
        <dbReference type="Proteomes" id="UP001295423"/>
    </source>
</evidence>
<dbReference type="EMBL" id="CAKOGP040002325">
    <property type="protein sequence ID" value="CAJ1967328.1"/>
    <property type="molecule type" value="Genomic_DNA"/>
</dbReference>
<keyword evidence="4" id="KW-1185">Reference proteome</keyword>
<organism evidence="3 4">
    <name type="scientific">Cylindrotheca closterium</name>
    <dbReference type="NCBI Taxonomy" id="2856"/>
    <lineage>
        <taxon>Eukaryota</taxon>
        <taxon>Sar</taxon>
        <taxon>Stramenopiles</taxon>
        <taxon>Ochrophyta</taxon>
        <taxon>Bacillariophyta</taxon>
        <taxon>Bacillariophyceae</taxon>
        <taxon>Bacillariophycidae</taxon>
        <taxon>Bacillariales</taxon>
        <taxon>Bacillariaceae</taxon>
        <taxon>Cylindrotheca</taxon>
    </lineage>
</organism>
<dbReference type="Proteomes" id="UP001295423">
    <property type="component" value="Unassembled WGS sequence"/>
</dbReference>
<gene>
    <name evidence="3" type="ORF">CYCCA115_LOCUS22720</name>
</gene>
<dbReference type="InterPro" id="IPR049227">
    <property type="entry name" value="DUF6824"/>
</dbReference>
<dbReference type="AlphaFoldDB" id="A0AAD2GAL9"/>
<name>A0AAD2GAL9_9STRA</name>
<comment type="caution">
    <text evidence="3">The sequence shown here is derived from an EMBL/GenBank/DDBJ whole genome shotgun (WGS) entry which is preliminary data.</text>
</comment>
<evidence type="ECO:0000313" key="3">
    <source>
        <dbReference type="EMBL" id="CAJ1967328.1"/>
    </source>
</evidence>
<dbReference type="Pfam" id="PF20710">
    <property type="entry name" value="DUF6824"/>
    <property type="match status" value="1"/>
</dbReference>
<reference evidence="3" key="1">
    <citation type="submission" date="2023-08" db="EMBL/GenBank/DDBJ databases">
        <authorList>
            <person name="Audoor S."/>
            <person name="Bilcke G."/>
        </authorList>
    </citation>
    <scope>NUCLEOTIDE SEQUENCE</scope>
</reference>
<protein>
    <recommendedName>
        <fullName evidence="2">DUF6824 domain-containing protein</fullName>
    </recommendedName>
</protein>
<evidence type="ECO:0000256" key="1">
    <source>
        <dbReference type="SAM" id="MobiDB-lite"/>
    </source>
</evidence>
<feature type="domain" description="DUF6824" evidence="2">
    <location>
        <begin position="2"/>
        <end position="48"/>
    </location>
</feature>
<sequence>MVVTSVVHWVREQACGGGGGFVKELNDGIWYEVGDHLAREKVGQSLREQLHSQYKSSAKAKRQRKKEEQTAQTQPQQTTKSAELKPHQQQEQEEQQSYSTVLDQMVRSNNRINQTMQAVQFVTYNLPAEESSDDLLLRLFELSNANILQTISSDAKLQQGILQLTSTFSC</sequence>
<feature type="region of interest" description="Disordered" evidence="1">
    <location>
        <begin position="51"/>
        <end position="99"/>
    </location>
</feature>
<feature type="compositionally biased region" description="Low complexity" evidence="1">
    <location>
        <begin position="70"/>
        <end position="79"/>
    </location>
</feature>